<reference evidence="2 3" key="2">
    <citation type="journal article" date="2012" name="Stand. Genomic Sci.">
        <title>Complete genome sequence of the sulfate-reducing firmicute Desulfotomaculum ruminis type strain (DL(T)).</title>
        <authorList>
            <person name="Spring S."/>
            <person name="Visser M."/>
            <person name="Lu M."/>
            <person name="Copeland A."/>
            <person name="Lapidus A."/>
            <person name="Lucas S."/>
            <person name="Cheng J.F."/>
            <person name="Han C."/>
            <person name="Tapia R."/>
            <person name="Goodwin L.A."/>
            <person name="Pitluck S."/>
            <person name="Ivanova N."/>
            <person name="Land M."/>
            <person name="Hauser L."/>
            <person name="Larimer F."/>
            <person name="Rohde M."/>
            <person name="Goker M."/>
            <person name="Detter J.C."/>
            <person name="Kyrpides N.C."/>
            <person name="Woyke T."/>
            <person name="Schaap P.J."/>
            <person name="Plugge C.M."/>
            <person name="Muyzer G."/>
            <person name="Kuever J."/>
            <person name="Pereira I.A."/>
            <person name="Parshina S.N."/>
            <person name="Bernier-Latmani R."/>
            <person name="Stams A.J."/>
            <person name="Klenk H.P."/>
        </authorList>
    </citation>
    <scope>NUCLEOTIDE SEQUENCE [LARGE SCALE GENOMIC DNA]</scope>
    <source>
        <strain evidence="3">ATCC 23193 / DSM 2154 / NCIB 8452 / DL</strain>
    </source>
</reference>
<gene>
    <name evidence="2" type="ordered locus">Desru_2715</name>
</gene>
<keyword evidence="1" id="KW-1133">Transmembrane helix</keyword>
<feature type="transmembrane region" description="Helical" evidence="1">
    <location>
        <begin position="223"/>
        <end position="247"/>
    </location>
</feature>
<name>F6DRA5_DESRL</name>
<sequence>MRSLFIVVALALVSLLIPASARGENLTCSLSRHEVSVGLNPSKKTIQVFGQAPENLPVIIRVEGPNRPVLVSQFQNDSLLKCSEAEVQGLPGFYQVLTSLPIEEISRHHWDELGINPEYNQLRAKAWVRMRQDMGNLSEATLDDYISLALKNKDEKHLFSLRQGVIQRDGQNYFSEIQLISGMPLEEIRVTAFLLDQDRIISLEPQLLQLKPDSLLSIGSKELSMNAVTVIAFLMIPMLLLMIATVLERIQQHREREKRARLLRQIWQ</sequence>
<dbReference type="STRING" id="696281.Desru_2715"/>
<keyword evidence="3" id="KW-1185">Reference proteome</keyword>
<proteinExistence type="predicted"/>
<dbReference type="AlphaFoldDB" id="F6DRA5"/>
<evidence type="ECO:0000313" key="2">
    <source>
        <dbReference type="EMBL" id="AEG60940.1"/>
    </source>
</evidence>
<evidence type="ECO:0000313" key="3">
    <source>
        <dbReference type="Proteomes" id="UP000009234"/>
    </source>
</evidence>
<keyword evidence="1" id="KW-0812">Transmembrane</keyword>
<dbReference type="RefSeq" id="WP_013842694.1">
    <property type="nucleotide sequence ID" value="NC_015589.1"/>
</dbReference>
<dbReference type="EMBL" id="CP002780">
    <property type="protein sequence ID" value="AEG60940.1"/>
    <property type="molecule type" value="Genomic_DNA"/>
</dbReference>
<protein>
    <recommendedName>
        <fullName evidence="4">Transmembrane protein (Alph_Pro_TM)</fullName>
    </recommendedName>
</protein>
<dbReference type="Proteomes" id="UP000009234">
    <property type="component" value="Chromosome"/>
</dbReference>
<evidence type="ECO:0000256" key="1">
    <source>
        <dbReference type="SAM" id="Phobius"/>
    </source>
</evidence>
<reference evidence="3" key="1">
    <citation type="submission" date="2011-05" db="EMBL/GenBank/DDBJ databases">
        <title>Complete sequence of Desulfotomaculum ruminis DSM 2154.</title>
        <authorList>
            <person name="Lucas S."/>
            <person name="Copeland A."/>
            <person name="Lapidus A."/>
            <person name="Cheng J.-F."/>
            <person name="Goodwin L."/>
            <person name="Pitluck S."/>
            <person name="Lu M."/>
            <person name="Detter J.C."/>
            <person name="Han C."/>
            <person name="Tapia R."/>
            <person name="Land M."/>
            <person name="Hauser L."/>
            <person name="Kyrpides N."/>
            <person name="Ivanova N."/>
            <person name="Mikhailova N."/>
            <person name="Pagani I."/>
            <person name="Stams A.J.M."/>
            <person name="Plugge C.M."/>
            <person name="Muyzer G."/>
            <person name="Kuever J."/>
            <person name="Parshina S.N."/>
            <person name="Ivanova A.E."/>
            <person name="Nazina T.N."/>
            <person name="Brambilla E."/>
            <person name="Spring S."/>
            <person name="Klenk H.-P."/>
            <person name="Woyke T."/>
        </authorList>
    </citation>
    <scope>NUCLEOTIDE SEQUENCE [LARGE SCALE GENOMIC DNA]</scope>
    <source>
        <strain evidence="3">ATCC 23193 / DSM 2154 / NCIB 8452 / DL</strain>
    </source>
</reference>
<dbReference type="HOGENOM" id="CLU_1048603_0_0_9"/>
<dbReference type="InterPro" id="IPR019088">
    <property type="entry name" value="CHP02186-rel_TM"/>
</dbReference>
<dbReference type="Pfam" id="PF09608">
    <property type="entry name" value="Alph_Pro_TM"/>
    <property type="match status" value="1"/>
</dbReference>
<keyword evidence="1" id="KW-0472">Membrane</keyword>
<accession>F6DRA5</accession>
<dbReference type="KEGG" id="dru:Desru_2715"/>
<evidence type="ECO:0008006" key="4">
    <source>
        <dbReference type="Google" id="ProtNLM"/>
    </source>
</evidence>
<organism evidence="2 3">
    <name type="scientific">Desulforamulus ruminis (strain ATCC 23193 / DSM 2154 / NCIMB 8452 / DL)</name>
    <name type="common">Desulfotomaculum ruminis</name>
    <dbReference type="NCBI Taxonomy" id="696281"/>
    <lineage>
        <taxon>Bacteria</taxon>
        <taxon>Bacillati</taxon>
        <taxon>Bacillota</taxon>
        <taxon>Clostridia</taxon>
        <taxon>Eubacteriales</taxon>
        <taxon>Peptococcaceae</taxon>
        <taxon>Desulforamulus</taxon>
    </lineage>
</organism>